<dbReference type="Proteomes" id="UP000601223">
    <property type="component" value="Unassembled WGS sequence"/>
</dbReference>
<name>A0A8J3JSS2_9ACTN</name>
<accession>A0A8J3JSS2</accession>
<gene>
    <name evidence="2" type="ORF">Cba03nite_73970</name>
</gene>
<dbReference type="RefSeq" id="WP_203756750.1">
    <property type="nucleotide sequence ID" value="NZ_BONF01000058.1"/>
</dbReference>
<evidence type="ECO:0000313" key="2">
    <source>
        <dbReference type="EMBL" id="GIF86048.1"/>
    </source>
</evidence>
<evidence type="ECO:0000259" key="1">
    <source>
        <dbReference type="Pfam" id="PF13649"/>
    </source>
</evidence>
<dbReference type="InterPro" id="IPR041698">
    <property type="entry name" value="Methyltransf_25"/>
</dbReference>
<organism evidence="2 3">
    <name type="scientific">Catellatospora bangladeshensis</name>
    <dbReference type="NCBI Taxonomy" id="310355"/>
    <lineage>
        <taxon>Bacteria</taxon>
        <taxon>Bacillati</taxon>
        <taxon>Actinomycetota</taxon>
        <taxon>Actinomycetes</taxon>
        <taxon>Micromonosporales</taxon>
        <taxon>Micromonosporaceae</taxon>
        <taxon>Catellatospora</taxon>
    </lineage>
</organism>
<keyword evidence="3" id="KW-1185">Reference proteome</keyword>
<reference evidence="2 3" key="1">
    <citation type="submission" date="2021-01" db="EMBL/GenBank/DDBJ databases">
        <title>Whole genome shotgun sequence of Catellatospora bangladeshensis NBRC 107357.</title>
        <authorList>
            <person name="Komaki H."/>
            <person name="Tamura T."/>
        </authorList>
    </citation>
    <scope>NUCLEOTIDE SEQUENCE [LARGE SCALE GENOMIC DNA]</scope>
    <source>
        <strain evidence="2 3">NBRC 107357</strain>
    </source>
</reference>
<dbReference type="Pfam" id="PF13649">
    <property type="entry name" value="Methyltransf_25"/>
    <property type="match status" value="1"/>
</dbReference>
<feature type="domain" description="Methyltransferase" evidence="1">
    <location>
        <begin position="78"/>
        <end position="151"/>
    </location>
</feature>
<evidence type="ECO:0000313" key="3">
    <source>
        <dbReference type="Proteomes" id="UP000601223"/>
    </source>
</evidence>
<dbReference type="SUPFAM" id="SSF53335">
    <property type="entry name" value="S-adenosyl-L-methionine-dependent methyltransferases"/>
    <property type="match status" value="1"/>
</dbReference>
<dbReference type="AlphaFoldDB" id="A0A8J3JSS2"/>
<dbReference type="Gene3D" id="3.40.50.150">
    <property type="entry name" value="Vaccinia Virus protein VP39"/>
    <property type="match status" value="1"/>
</dbReference>
<dbReference type="CDD" id="cd02440">
    <property type="entry name" value="AdoMet_MTases"/>
    <property type="match status" value="1"/>
</dbReference>
<proteinExistence type="predicted"/>
<dbReference type="InterPro" id="IPR029063">
    <property type="entry name" value="SAM-dependent_MTases_sf"/>
</dbReference>
<sequence>MYDGSTSAAVRGGHPETADAFGQALLAAAARDGQPATAYVITERDDGMISARDACHYFAPVGGDEIENDVLALAHGRVLDIGCGAGRHALYLHNQGLNVLGIDVSAGAVEVCRQRGITALLGNIYDPPPLGRFDTLLLLGGNLGLLGSPHLAPQLLASLTALAGDGAQILAEGFDPTATEDPDDLAYQRHNAALGIPPGAIVVRVRHRALATASTPLWYLPARELAGLQADSGWNIGRLWQRPDGPSYWVQLTRHTATA</sequence>
<protein>
    <recommendedName>
        <fullName evidence="1">Methyltransferase domain-containing protein</fullName>
    </recommendedName>
</protein>
<comment type="caution">
    <text evidence="2">The sequence shown here is derived from an EMBL/GenBank/DDBJ whole genome shotgun (WGS) entry which is preliminary data.</text>
</comment>
<dbReference type="EMBL" id="BONF01000058">
    <property type="protein sequence ID" value="GIF86048.1"/>
    <property type="molecule type" value="Genomic_DNA"/>
</dbReference>